<comment type="caution">
    <text evidence="10">The sequence shown here is derived from an EMBL/GenBank/DDBJ whole genome shotgun (WGS) entry which is preliminary data.</text>
</comment>
<evidence type="ECO:0000256" key="3">
    <source>
        <dbReference type="ARBA" id="ARBA00022576"/>
    </source>
</evidence>
<sequence>MHNKHTDLTPSEQNSLLLFDKENVWHPYTSMSEPLPSYLVDSANGVTINLASGEELIDGMSSWWSVLHGYNHPALNKALQEQSAKMSHVMFGGLTHKSAITLCEKLISLTPDGLDKVFLSDSGSVSVEVAMKMALQYQHAVAEKKKTPLTKTKLFTVKNGYHGDTFAAMSVCDPVTGMHQIFEQVLMQHYFAPAPSIKFGDKWSNNDITELSALFEQHHNEIAAFIIEPIVQGTGGMRFYHPEYLKACRLLCDKYDVLLIADEIATGFGRTGKLFACEWSGITPDIMCLGKTLTGGYITLAATLCSSHIAQTISEGAAGCFMHGPTFMGNALACAVANASIDLLLANDWQSQVHAIEETLVEHITPLNKHVRVKDTRVLGSIGAIECKQSVNVAQIQKRFVELGVWIRPFGPLIYIIPPLIINTEQLKTLVNAMATVLDEDECFNLINE</sequence>
<evidence type="ECO:0000256" key="5">
    <source>
        <dbReference type="ARBA" id="ARBA00022691"/>
    </source>
</evidence>
<name>A0A099KVN2_COLPS</name>
<comment type="pathway">
    <text evidence="2 9">Cofactor biosynthesis; biotin biosynthesis; 7,8-diaminononanoate from 8-amino-7-oxononanoate (SAM route): step 1/1.</text>
</comment>
<comment type="similarity">
    <text evidence="9">Belongs to the class-III pyridoxal-phosphate-dependent aminotransferase family. BioA subfamily.</text>
</comment>
<dbReference type="FunFam" id="3.40.640.10:FF:000041">
    <property type="entry name" value="Adenosylmethionine-8-amino-7-oxononanoate aminotransferase"/>
    <property type="match status" value="1"/>
</dbReference>
<dbReference type="PANTHER" id="PTHR42684:SF17">
    <property type="entry name" value="ADENOSYLMETHIONINE-8-AMINO-7-OXONONANOATE AMINOTRANSFERASE"/>
    <property type="match status" value="1"/>
</dbReference>
<dbReference type="Gene3D" id="3.40.640.10">
    <property type="entry name" value="Type I PLP-dependent aspartate aminotransferase-like (Major domain)"/>
    <property type="match status" value="1"/>
</dbReference>
<proteinExistence type="inferred from homology"/>
<dbReference type="PIRSF" id="PIRSF000521">
    <property type="entry name" value="Transaminase_4ab_Lys_Orn"/>
    <property type="match status" value="1"/>
</dbReference>
<dbReference type="GO" id="GO:0005737">
    <property type="term" value="C:cytoplasm"/>
    <property type="evidence" value="ECO:0007669"/>
    <property type="project" value="UniProtKB-SubCell"/>
</dbReference>
<dbReference type="PATRIC" id="fig|28229.4.peg.1235"/>
<organism evidence="10 11">
    <name type="scientific">Colwellia psychrerythraea</name>
    <name type="common">Vibrio psychroerythus</name>
    <dbReference type="NCBI Taxonomy" id="28229"/>
    <lineage>
        <taxon>Bacteria</taxon>
        <taxon>Pseudomonadati</taxon>
        <taxon>Pseudomonadota</taxon>
        <taxon>Gammaproteobacteria</taxon>
        <taxon>Alteromonadales</taxon>
        <taxon>Colwelliaceae</taxon>
        <taxon>Colwellia</taxon>
    </lineage>
</organism>
<dbReference type="Gene3D" id="3.90.1150.10">
    <property type="entry name" value="Aspartate Aminotransferase, domain 1"/>
    <property type="match status" value="1"/>
</dbReference>
<protein>
    <recommendedName>
        <fullName evidence="9">Adenosylmethionine-8-amino-7-oxononanoate aminotransferase</fullName>
        <ecNumber evidence="9">2.6.1.62</ecNumber>
    </recommendedName>
    <alternativeName>
        <fullName evidence="9">7,8-diamino-pelargonic acid aminotransferase</fullName>
        <shortName evidence="9">DAPA AT</shortName>
        <shortName evidence="9">DAPA aminotransferase</shortName>
    </alternativeName>
    <alternativeName>
        <fullName evidence="9">7,8-diaminononanoate synthase</fullName>
        <shortName evidence="9">DANS</shortName>
    </alternativeName>
    <alternativeName>
        <fullName evidence="9">Diaminopelargonic acid synthase</fullName>
    </alternativeName>
</protein>
<comment type="subunit">
    <text evidence="9">Homodimer.</text>
</comment>
<dbReference type="Proteomes" id="UP000029843">
    <property type="component" value="Unassembled WGS sequence"/>
</dbReference>
<dbReference type="HAMAP" id="MF_00834">
    <property type="entry name" value="BioA"/>
    <property type="match status" value="1"/>
</dbReference>
<dbReference type="InterPro" id="IPR015424">
    <property type="entry name" value="PyrdxlP-dep_Trfase"/>
</dbReference>
<dbReference type="NCBIfam" id="NF004624">
    <property type="entry name" value="PRK05964.1"/>
    <property type="match status" value="1"/>
</dbReference>
<dbReference type="InterPro" id="IPR005814">
    <property type="entry name" value="Aminotrans_3"/>
</dbReference>
<dbReference type="EMBL" id="JQED01000008">
    <property type="protein sequence ID" value="KGJ93713.1"/>
    <property type="molecule type" value="Genomic_DNA"/>
</dbReference>
<dbReference type="GO" id="GO:0030170">
    <property type="term" value="F:pyridoxal phosphate binding"/>
    <property type="evidence" value="ECO:0007669"/>
    <property type="project" value="UniProtKB-UniRule"/>
</dbReference>
<keyword evidence="9" id="KW-0963">Cytoplasm</keyword>
<feature type="binding site" evidence="9">
    <location>
        <position position="63"/>
    </location>
    <ligand>
        <name>substrate</name>
    </ligand>
</feature>
<dbReference type="InterPro" id="IPR015421">
    <property type="entry name" value="PyrdxlP-dep_Trfase_major"/>
</dbReference>
<dbReference type="Pfam" id="PF00202">
    <property type="entry name" value="Aminotran_3"/>
    <property type="match status" value="1"/>
</dbReference>
<evidence type="ECO:0000256" key="9">
    <source>
        <dbReference type="HAMAP-Rule" id="MF_00834"/>
    </source>
</evidence>
<dbReference type="OrthoDB" id="9801052at2"/>
<dbReference type="AlphaFoldDB" id="A0A099KVN2"/>
<dbReference type="RefSeq" id="WP_033092995.1">
    <property type="nucleotide sequence ID" value="NZ_JQED01000008.1"/>
</dbReference>
<feature type="binding site" evidence="9">
    <location>
        <position position="324"/>
    </location>
    <ligand>
        <name>substrate</name>
    </ligand>
</feature>
<evidence type="ECO:0000313" key="10">
    <source>
        <dbReference type="EMBL" id="KGJ93713.1"/>
    </source>
</evidence>
<reference evidence="10 11" key="1">
    <citation type="submission" date="2014-08" db="EMBL/GenBank/DDBJ databases">
        <title>Genomic and Phenotypic Diversity of Colwellia psychrerythraea strains from Disparate Marine Basins.</title>
        <authorList>
            <person name="Techtmann S.M."/>
            <person name="Stelling S.C."/>
            <person name="Utturkar S.M."/>
            <person name="Alshibli N."/>
            <person name="Harris A."/>
            <person name="Brown S.D."/>
            <person name="Hazen T.C."/>
        </authorList>
    </citation>
    <scope>NUCLEOTIDE SEQUENCE [LARGE SCALE GENOMIC DNA]</scope>
    <source>
        <strain evidence="10 11">ND2E</strain>
    </source>
</reference>
<dbReference type="PROSITE" id="PS00600">
    <property type="entry name" value="AA_TRANSFER_CLASS_3"/>
    <property type="match status" value="1"/>
</dbReference>
<keyword evidence="6 9" id="KW-0093">Biotin biosynthesis</keyword>
<dbReference type="PANTHER" id="PTHR42684">
    <property type="entry name" value="ADENOSYLMETHIONINE-8-AMINO-7-OXONONANOATE AMINOTRANSFERASE"/>
    <property type="match status" value="1"/>
</dbReference>
<feature type="binding site" evidence="9">
    <location>
        <position position="161"/>
    </location>
    <ligand>
        <name>substrate</name>
    </ligand>
</feature>
<keyword evidence="7 9" id="KW-0663">Pyridoxal phosphate</keyword>
<comment type="catalytic activity">
    <reaction evidence="8 9">
        <text>(8S)-8-amino-7-oxononanoate + S-adenosyl-L-methionine = S-adenosyl-4-methylsulfanyl-2-oxobutanoate + (7R,8S)-7,8-diammoniononanoate</text>
        <dbReference type="Rhea" id="RHEA:16861"/>
        <dbReference type="ChEBI" id="CHEBI:16490"/>
        <dbReference type="ChEBI" id="CHEBI:59789"/>
        <dbReference type="ChEBI" id="CHEBI:149468"/>
        <dbReference type="ChEBI" id="CHEBI:149469"/>
        <dbReference type="EC" id="2.6.1.62"/>
    </reaction>
</comment>
<dbReference type="NCBIfam" id="NF005940">
    <property type="entry name" value="PRK07986.1"/>
    <property type="match status" value="1"/>
</dbReference>
<comment type="cofactor">
    <cofactor evidence="1 9">
        <name>pyridoxal 5'-phosphate</name>
        <dbReference type="ChEBI" id="CHEBI:597326"/>
    </cofactor>
</comment>
<comment type="subcellular location">
    <subcellularLocation>
        <location evidence="9">Cytoplasm</location>
    </subcellularLocation>
</comment>
<gene>
    <name evidence="9" type="primary">bioA</name>
    <name evidence="10" type="ORF">ND2E_2206</name>
</gene>
<accession>A0A099KVN2</accession>
<dbReference type="EC" id="2.6.1.62" evidence="9"/>
<comment type="function">
    <text evidence="9">Catalyzes the transfer of the alpha-amino group from S-adenosyl-L-methionine (SAM) to 7-keto-8-aminopelargonic acid (KAPA) to form 7,8-diaminopelargonic acid (DAPA). It is the only aminotransferase known to utilize SAM as an amino donor.</text>
</comment>
<feature type="modified residue" description="N6-(pyridoxal phosphate)lysine" evidence="9">
    <location>
        <position position="291"/>
    </location>
</feature>
<keyword evidence="5 9" id="KW-0949">S-adenosyl-L-methionine</keyword>
<dbReference type="GO" id="GO:0009102">
    <property type="term" value="P:biotin biosynthetic process"/>
    <property type="evidence" value="ECO:0007669"/>
    <property type="project" value="UniProtKB-UniRule"/>
</dbReference>
<feature type="binding site" evidence="9">
    <location>
        <position position="408"/>
    </location>
    <ligand>
        <name>substrate</name>
    </ligand>
</feature>
<dbReference type="SUPFAM" id="SSF53383">
    <property type="entry name" value="PLP-dependent transferases"/>
    <property type="match status" value="1"/>
</dbReference>
<dbReference type="InterPro" id="IPR015422">
    <property type="entry name" value="PyrdxlP-dep_Trfase_small"/>
</dbReference>
<evidence type="ECO:0000256" key="4">
    <source>
        <dbReference type="ARBA" id="ARBA00022679"/>
    </source>
</evidence>
<dbReference type="GO" id="GO:0004015">
    <property type="term" value="F:adenosylmethionine-8-amino-7-oxononanoate transaminase activity"/>
    <property type="evidence" value="ECO:0007669"/>
    <property type="project" value="UniProtKB-UniRule"/>
</dbReference>
<keyword evidence="4 9" id="KW-0808">Transferase</keyword>
<evidence type="ECO:0000256" key="2">
    <source>
        <dbReference type="ARBA" id="ARBA00005063"/>
    </source>
</evidence>
<feature type="site" description="Participates in the substrate recognition with KAPA and in a stacking interaction with the adenine ring of SAM" evidence="9">
    <location>
        <position position="28"/>
    </location>
</feature>
<evidence type="ECO:0000256" key="1">
    <source>
        <dbReference type="ARBA" id="ARBA00001933"/>
    </source>
</evidence>
<evidence type="ECO:0000256" key="7">
    <source>
        <dbReference type="ARBA" id="ARBA00022898"/>
    </source>
</evidence>
<feature type="binding site" evidence="9">
    <location>
        <position position="262"/>
    </location>
    <ligand>
        <name>pyridoxal 5'-phosphate</name>
        <dbReference type="ChEBI" id="CHEBI:597326"/>
    </ligand>
</feature>
<dbReference type="InterPro" id="IPR005815">
    <property type="entry name" value="BioA"/>
</dbReference>
<dbReference type="CDD" id="cd00610">
    <property type="entry name" value="OAT_like"/>
    <property type="match status" value="1"/>
</dbReference>
<dbReference type="UniPathway" id="UPA00078">
    <property type="reaction ID" value="UER00160"/>
</dbReference>
<feature type="binding site" evidence="9">
    <location>
        <begin position="325"/>
        <end position="326"/>
    </location>
    <ligand>
        <name>pyridoxal 5'-phosphate</name>
        <dbReference type="ChEBI" id="CHEBI:597326"/>
    </ligand>
</feature>
<feature type="binding site" evidence="9">
    <location>
        <position position="291"/>
    </location>
    <ligand>
        <name>substrate</name>
    </ligand>
</feature>
<dbReference type="InterPro" id="IPR049704">
    <property type="entry name" value="Aminotrans_3_PPA_site"/>
</dbReference>
<evidence type="ECO:0000256" key="6">
    <source>
        <dbReference type="ARBA" id="ARBA00022756"/>
    </source>
</evidence>
<dbReference type="NCBIfam" id="TIGR00508">
    <property type="entry name" value="bioA"/>
    <property type="match status" value="1"/>
</dbReference>
<keyword evidence="3 9" id="KW-0032">Aminotransferase</keyword>
<evidence type="ECO:0000313" key="11">
    <source>
        <dbReference type="Proteomes" id="UP000029843"/>
    </source>
</evidence>
<evidence type="ECO:0000256" key="8">
    <source>
        <dbReference type="ARBA" id="ARBA00048449"/>
    </source>
</evidence>
<feature type="binding site" evidence="9">
    <location>
        <begin position="123"/>
        <end position="124"/>
    </location>
    <ligand>
        <name>pyridoxal 5'-phosphate</name>
        <dbReference type="ChEBI" id="CHEBI:597326"/>
    </ligand>
</feature>